<dbReference type="PANTHER" id="PTHR39456:SF1">
    <property type="entry name" value="METAL-DEPENDENT HYDROLASE"/>
    <property type="match status" value="1"/>
</dbReference>
<keyword evidence="1" id="KW-0378">Hydrolase</keyword>
<dbReference type="AlphaFoldDB" id="A0A1B1AN56"/>
<dbReference type="Proteomes" id="UP000092498">
    <property type="component" value="Chromosome"/>
</dbReference>
<evidence type="ECO:0000313" key="2">
    <source>
        <dbReference type="Proteomes" id="UP000092498"/>
    </source>
</evidence>
<dbReference type="GO" id="GO:0016787">
    <property type="term" value="F:hydrolase activity"/>
    <property type="evidence" value="ECO:0007669"/>
    <property type="project" value="UniProtKB-KW"/>
</dbReference>
<evidence type="ECO:0000313" key="1">
    <source>
        <dbReference type="EMBL" id="ANP47950.1"/>
    </source>
</evidence>
<accession>A0A1B1AN56</accession>
<gene>
    <name evidence="1" type="ORF">ATE48_04710</name>
</gene>
<sequence>MTAHEKTTPAEVKIPPRDIRFDFQGAKARHWLSGDPVGTAVFNALSLTFPDGERMFIDAVRAYRDRVDGKLAEEVKGFIAQESIHSREHHTLNQLLDRDFYPVAEIEAGIKERVGIARSRGPMRMLLSTIALEHITSMMADIHAANQQLFDGAPAGIERMWRWHAMEETEHKAVAFDVFMVATKDWTPFQRYFRRCMVMAIIGIMFPRNIAAYAARLLEADGYSKKDALKAVNRFLWTEPGIFGRGGKLFFSWFRPGFHPWDHDNRALVTTWRKEFDADIAPAHA</sequence>
<proteinExistence type="predicted"/>
<dbReference type="Pfam" id="PF10118">
    <property type="entry name" value="Metal_hydrol"/>
    <property type="match status" value="1"/>
</dbReference>
<protein>
    <submittedName>
        <fullName evidence="1">Metal-dependent hydrolase</fullName>
    </submittedName>
</protein>
<dbReference type="PANTHER" id="PTHR39456">
    <property type="entry name" value="METAL-DEPENDENT HYDROLASE"/>
    <property type="match status" value="1"/>
</dbReference>
<dbReference type="InterPro" id="IPR016516">
    <property type="entry name" value="UCP07580"/>
</dbReference>
<reference evidence="1 2" key="1">
    <citation type="submission" date="2015-11" db="EMBL/GenBank/DDBJ databases">
        <title>Whole-Genome Sequence of Candidatus Oderbacter manganicum from the National Park Lower Oder Valley, Germany.</title>
        <authorList>
            <person name="Braun B."/>
            <person name="Liere K."/>
            <person name="Szewzyk U."/>
        </authorList>
    </citation>
    <scope>NUCLEOTIDE SEQUENCE [LARGE SCALE GENOMIC DNA]</scope>
    <source>
        <strain evidence="1 2">OTSz_A_272</strain>
    </source>
</reference>
<name>A0A1B1AN56_9PROT</name>
<dbReference type="EMBL" id="CP013244">
    <property type="protein sequence ID" value="ANP47950.1"/>
    <property type="molecule type" value="Genomic_DNA"/>
</dbReference>
<keyword evidence="2" id="KW-1185">Reference proteome</keyword>
<dbReference type="OrthoDB" id="4760165at2"/>
<dbReference type="InParanoid" id="A0A1B1AN56"/>
<organism evidence="1 2">
    <name type="scientific">Candidatus Viadribacter manganicus</name>
    <dbReference type="NCBI Taxonomy" id="1759059"/>
    <lineage>
        <taxon>Bacteria</taxon>
        <taxon>Pseudomonadati</taxon>
        <taxon>Pseudomonadota</taxon>
        <taxon>Alphaproteobacteria</taxon>
        <taxon>Hyphomonadales</taxon>
        <taxon>Hyphomonadaceae</taxon>
        <taxon>Candidatus Viadribacter</taxon>
    </lineage>
</organism>
<dbReference type="PIRSF" id="PIRSF007580">
    <property type="entry name" value="UCP07580"/>
    <property type="match status" value="1"/>
</dbReference>
<dbReference type="KEGG" id="cbot:ATE48_04710"/>
<dbReference type="STRING" id="1759059.ATE48_04710"/>